<dbReference type="EMBL" id="LR593886">
    <property type="protein sequence ID" value="VTR92897.1"/>
    <property type="molecule type" value="Genomic_DNA"/>
</dbReference>
<name>A0A6P2CWB6_9BACT</name>
<evidence type="ECO:0000313" key="2">
    <source>
        <dbReference type="Proteomes" id="UP000464178"/>
    </source>
</evidence>
<protein>
    <submittedName>
        <fullName evidence="1">Uncharacterized protein</fullName>
    </submittedName>
</protein>
<evidence type="ECO:0000313" key="1">
    <source>
        <dbReference type="EMBL" id="VTR92897.1"/>
    </source>
</evidence>
<dbReference type="Proteomes" id="UP000464178">
    <property type="component" value="Chromosome"/>
</dbReference>
<accession>A0A6P2CWB6</accession>
<organism evidence="1 2">
    <name type="scientific">Gemmata massiliana</name>
    <dbReference type="NCBI Taxonomy" id="1210884"/>
    <lineage>
        <taxon>Bacteria</taxon>
        <taxon>Pseudomonadati</taxon>
        <taxon>Planctomycetota</taxon>
        <taxon>Planctomycetia</taxon>
        <taxon>Gemmatales</taxon>
        <taxon>Gemmataceae</taxon>
        <taxon>Gemmata</taxon>
    </lineage>
</organism>
<proteinExistence type="predicted"/>
<dbReference type="KEGG" id="gms:SOIL9_48170"/>
<sequence length="127" mass="13686">MENADDLKALYTAACALAANACALATWLDLAIRPLVLSLPDQTPENLFGDLPGEVDRGIVACETMLGSLRHELTAPEDAVRELAALLLPARVTCPGCNRIRFDIAKMLDEHKVRALALFRAARGSES</sequence>
<dbReference type="AlphaFoldDB" id="A0A6P2CWB6"/>
<keyword evidence="2" id="KW-1185">Reference proteome</keyword>
<gene>
    <name evidence="1" type="ORF">SOIL9_48170</name>
</gene>
<reference evidence="1 2" key="1">
    <citation type="submission" date="2019-05" db="EMBL/GenBank/DDBJ databases">
        <authorList>
            <consortium name="Science for Life Laboratories"/>
        </authorList>
    </citation>
    <scope>NUCLEOTIDE SEQUENCE [LARGE SCALE GENOMIC DNA]</scope>
    <source>
        <strain evidence="1">Soil9</strain>
    </source>
</reference>